<feature type="repeat" description="ANK" evidence="3">
    <location>
        <begin position="640"/>
        <end position="672"/>
    </location>
</feature>
<evidence type="ECO:0000256" key="3">
    <source>
        <dbReference type="PROSITE-ProRule" id="PRU00023"/>
    </source>
</evidence>
<dbReference type="SUPFAM" id="SSF48403">
    <property type="entry name" value="Ankyrin repeat"/>
    <property type="match status" value="1"/>
</dbReference>
<feature type="region of interest" description="Disordered" evidence="4">
    <location>
        <begin position="351"/>
        <end position="390"/>
    </location>
</feature>
<dbReference type="Pfam" id="PF13637">
    <property type="entry name" value="Ank_4"/>
    <property type="match status" value="1"/>
</dbReference>
<evidence type="ECO:0008006" key="7">
    <source>
        <dbReference type="Google" id="ProtNLM"/>
    </source>
</evidence>
<dbReference type="EMBL" id="CP138580">
    <property type="protein sequence ID" value="WPG97269.1"/>
    <property type="molecule type" value="Genomic_DNA"/>
</dbReference>
<evidence type="ECO:0000256" key="1">
    <source>
        <dbReference type="ARBA" id="ARBA00022737"/>
    </source>
</evidence>
<feature type="repeat" description="ANK" evidence="3">
    <location>
        <begin position="540"/>
        <end position="572"/>
    </location>
</feature>
<dbReference type="PROSITE" id="PS50088">
    <property type="entry name" value="ANK_REPEAT"/>
    <property type="match status" value="7"/>
</dbReference>
<keyword evidence="1" id="KW-0677">Repeat</keyword>
<dbReference type="SMART" id="SM00248">
    <property type="entry name" value="ANK"/>
    <property type="match status" value="9"/>
</dbReference>
<feature type="repeat" description="ANK" evidence="3">
    <location>
        <begin position="573"/>
        <end position="605"/>
    </location>
</feature>
<name>A0AAQ3R6T5_9PEZI</name>
<evidence type="ECO:0000256" key="2">
    <source>
        <dbReference type="ARBA" id="ARBA00023043"/>
    </source>
</evidence>
<sequence length="874" mass="96381">MSFGFSIGDFVEAGKLVKKTLDNIKSAPADFREAEKTVQSLDILLDSVQSEVNSPTSVFRRDPAQAEQFCHLIRSCEGPLAKLNVILTKFPSLGSEKAKVLDRARFSKKAVLEIRGEIALRYQNLSAFLDTIGLGTLGRLENKVDFIRDVQFSILEAVDRAVAEARLKRNTASYLSDHSNDDKAVWKQLRRDLNKAGFKSSDLERHKVAICTKLKELQDYGLLDWDDASVATNDNESVVTFIAHPKVGYKPPAVKTVYEGSEVGGDAEFVLPQSQIWDDEKEQPPPYCPFIIWKGRRGNINLKGRILKATVEHVYIETPEKEEILLPLSNLTDAELEYISNWRRLDSLRVPRKDSSTPLSDRSSGKDDRKHSAQASASQSTFSGTASHPDYDTETITGWRTLRTPRWQYRGSEAIKYRPATMRGIRDDALPNAAAVGNEDKVRRLLNNGANIESTGKLSYSYTTKDSEGHETTHHVNLPETTALYRAATKGHFHVALLLLRNSANPNTDNKDGCSLLRALIESSPSRMVRLLLEFNADVNAQGVLRLAASHGRTATLRTLLEYGADIDRPNIHGETALYRAAWSGHVKCVAELLQEGAKVSILTKDGQSALYKAAGQGHDAAVDLLLKYGAAPDVGMGKAGETVLYKACRLGHERTVRLLLRRGANPDAENEFRPTDYGSKSELLMHFLRPTEPAKNEYGLRPLYAAARLGHADIVRALLEYGADINARTENGVPAVYIAAEMGHKDVVELLLTSGAQLVDRRFIDPVARYMSNDEHESILPFSDEENHIEGVGTKTKTKTHADAGDRLKKNNLPDNKLLSIFKDKSLREGGDGLKTMAKMLGLQANQGLDPAALPFLALAGAGLLGGLGKVKE</sequence>
<feature type="compositionally biased region" description="Low complexity" evidence="4">
    <location>
        <begin position="373"/>
        <end position="387"/>
    </location>
</feature>
<dbReference type="Pfam" id="PF12796">
    <property type="entry name" value="Ank_2"/>
    <property type="match status" value="3"/>
</dbReference>
<dbReference type="PANTHER" id="PTHR24198:SF165">
    <property type="entry name" value="ANKYRIN REPEAT-CONTAINING PROTEIN-RELATED"/>
    <property type="match status" value="1"/>
</dbReference>
<evidence type="ECO:0000313" key="6">
    <source>
        <dbReference type="Proteomes" id="UP001303373"/>
    </source>
</evidence>
<feature type="repeat" description="ANK" evidence="3">
    <location>
        <begin position="606"/>
        <end position="635"/>
    </location>
</feature>
<dbReference type="Proteomes" id="UP001303373">
    <property type="component" value="Chromosome 1"/>
</dbReference>
<reference evidence="5 6" key="1">
    <citation type="submission" date="2023-11" db="EMBL/GenBank/DDBJ databases">
        <title>An acidophilic fungus is an integral part of prey digestion in a carnivorous sundew plant.</title>
        <authorList>
            <person name="Tsai I.J."/>
        </authorList>
    </citation>
    <scope>NUCLEOTIDE SEQUENCE [LARGE SCALE GENOMIC DNA]</scope>
    <source>
        <strain evidence="5">169a</strain>
    </source>
</reference>
<dbReference type="PANTHER" id="PTHR24198">
    <property type="entry name" value="ANKYRIN REPEAT AND PROTEIN KINASE DOMAIN-CONTAINING PROTEIN"/>
    <property type="match status" value="1"/>
</dbReference>
<dbReference type="PRINTS" id="PR01415">
    <property type="entry name" value="ANKYRIN"/>
</dbReference>
<proteinExistence type="predicted"/>
<feature type="repeat" description="ANK" evidence="3">
    <location>
        <begin position="732"/>
        <end position="759"/>
    </location>
</feature>
<evidence type="ECO:0000313" key="5">
    <source>
        <dbReference type="EMBL" id="WPG97269.1"/>
    </source>
</evidence>
<dbReference type="InterPro" id="IPR002110">
    <property type="entry name" value="Ankyrin_rpt"/>
</dbReference>
<dbReference type="AlphaFoldDB" id="A0AAQ3R6T5"/>
<dbReference type="Gene3D" id="1.25.40.20">
    <property type="entry name" value="Ankyrin repeat-containing domain"/>
    <property type="match status" value="3"/>
</dbReference>
<accession>A0AAQ3R6T5</accession>
<gene>
    <name evidence="5" type="ORF">R9X50_00004300</name>
</gene>
<dbReference type="PROSITE" id="PS50297">
    <property type="entry name" value="ANK_REP_REGION"/>
    <property type="match status" value="6"/>
</dbReference>
<feature type="repeat" description="ANK" evidence="3">
    <location>
        <begin position="479"/>
        <end position="511"/>
    </location>
</feature>
<keyword evidence="6" id="KW-1185">Reference proteome</keyword>
<dbReference type="InterPro" id="IPR036770">
    <property type="entry name" value="Ankyrin_rpt-contain_sf"/>
</dbReference>
<evidence type="ECO:0000256" key="4">
    <source>
        <dbReference type="SAM" id="MobiDB-lite"/>
    </source>
</evidence>
<feature type="repeat" description="ANK" evidence="3">
    <location>
        <begin position="699"/>
        <end position="731"/>
    </location>
</feature>
<protein>
    <recommendedName>
        <fullName evidence="7">Ankyrin repeat protein</fullName>
    </recommendedName>
</protein>
<organism evidence="5 6">
    <name type="scientific">Acrodontium crateriforme</name>
    <dbReference type="NCBI Taxonomy" id="150365"/>
    <lineage>
        <taxon>Eukaryota</taxon>
        <taxon>Fungi</taxon>
        <taxon>Dikarya</taxon>
        <taxon>Ascomycota</taxon>
        <taxon>Pezizomycotina</taxon>
        <taxon>Dothideomycetes</taxon>
        <taxon>Dothideomycetidae</taxon>
        <taxon>Mycosphaerellales</taxon>
        <taxon>Teratosphaeriaceae</taxon>
        <taxon>Acrodontium</taxon>
    </lineage>
</organism>
<keyword evidence="2 3" id="KW-0040">ANK repeat</keyword>